<dbReference type="SUPFAM" id="SSF57196">
    <property type="entry name" value="EGF/Laminin"/>
    <property type="match status" value="2"/>
</dbReference>
<keyword evidence="18" id="KW-1185">Reference proteome</keyword>
<comment type="caution">
    <text evidence="11">Lacks conserved residue(s) required for the propagation of feature annotation.</text>
</comment>
<keyword evidence="10 11" id="KW-1015">Disulfide bond</keyword>
<evidence type="ECO:0000256" key="3">
    <source>
        <dbReference type="ARBA" id="ARBA00022536"/>
    </source>
</evidence>
<dbReference type="PRINTS" id="PR00722">
    <property type="entry name" value="CHYMOTRYPSIN"/>
</dbReference>
<dbReference type="InterPro" id="IPR033116">
    <property type="entry name" value="TRYPSIN_SER"/>
</dbReference>
<evidence type="ECO:0000256" key="2">
    <source>
        <dbReference type="ARBA" id="ARBA00022525"/>
    </source>
</evidence>
<dbReference type="PROSITE" id="PS01186">
    <property type="entry name" value="EGF_2"/>
    <property type="match status" value="3"/>
</dbReference>
<dbReference type="RefSeq" id="XP_007479043.1">
    <property type="nucleotide sequence ID" value="XM_007478981.3"/>
</dbReference>
<evidence type="ECO:0000313" key="17">
    <source>
        <dbReference type="Ensembl" id="ENSMODP00000012635.3"/>
    </source>
</evidence>
<gene>
    <name evidence="17" type="primary">HABP2</name>
</gene>
<dbReference type="InterPro" id="IPR000001">
    <property type="entry name" value="Kringle"/>
</dbReference>
<dbReference type="Proteomes" id="UP000002280">
    <property type="component" value="Chromosome 1"/>
</dbReference>
<evidence type="ECO:0000256" key="12">
    <source>
        <dbReference type="PROSITE-ProRule" id="PRU00121"/>
    </source>
</evidence>
<dbReference type="OMA" id="GKTACGF"/>
<reference evidence="17" key="2">
    <citation type="submission" date="2025-08" db="UniProtKB">
        <authorList>
            <consortium name="Ensembl"/>
        </authorList>
    </citation>
    <scope>IDENTIFICATION</scope>
</reference>
<dbReference type="InterPro" id="IPR009003">
    <property type="entry name" value="Peptidase_S1_PA"/>
</dbReference>
<reference evidence="17 18" key="1">
    <citation type="journal article" date="2007" name="Nature">
        <title>Genome of the marsupial Monodelphis domestica reveals innovation in non-coding sequences.</title>
        <authorList>
            <person name="Mikkelsen T.S."/>
            <person name="Wakefield M.J."/>
            <person name="Aken B."/>
            <person name="Amemiya C.T."/>
            <person name="Chang J.L."/>
            <person name="Duke S."/>
            <person name="Garber M."/>
            <person name="Gentles A.J."/>
            <person name="Goodstadt L."/>
            <person name="Heger A."/>
            <person name="Jurka J."/>
            <person name="Kamal M."/>
            <person name="Mauceli E."/>
            <person name="Searle S.M."/>
            <person name="Sharpe T."/>
            <person name="Baker M.L."/>
            <person name="Batzer M.A."/>
            <person name="Benos P.V."/>
            <person name="Belov K."/>
            <person name="Clamp M."/>
            <person name="Cook A."/>
            <person name="Cuff J."/>
            <person name="Das R."/>
            <person name="Davidow L."/>
            <person name="Deakin J.E."/>
            <person name="Fazzari M.J."/>
            <person name="Glass J.L."/>
            <person name="Grabherr M."/>
            <person name="Greally J.M."/>
            <person name="Gu W."/>
            <person name="Hore T.A."/>
            <person name="Huttley G.A."/>
            <person name="Kleber M."/>
            <person name="Jirtle R.L."/>
            <person name="Koina E."/>
            <person name="Lee J.T."/>
            <person name="Mahony S."/>
            <person name="Marra M.A."/>
            <person name="Miller R.D."/>
            <person name="Nicholls R.D."/>
            <person name="Oda M."/>
            <person name="Papenfuss A.T."/>
            <person name="Parra Z.E."/>
            <person name="Pollock D.D."/>
            <person name="Ray D.A."/>
            <person name="Schein J.E."/>
            <person name="Speed T.P."/>
            <person name="Thompson K."/>
            <person name="VandeBerg J.L."/>
            <person name="Wade C.M."/>
            <person name="Walker J.A."/>
            <person name="Waters P.D."/>
            <person name="Webber C."/>
            <person name="Weidman J.R."/>
            <person name="Xie X."/>
            <person name="Zody M.C."/>
            <person name="Baldwin J."/>
            <person name="Abdouelleil A."/>
            <person name="Abdulkadir J."/>
            <person name="Abebe A."/>
            <person name="Abera B."/>
            <person name="Abreu J."/>
            <person name="Acer S.C."/>
            <person name="Aftuck L."/>
            <person name="Alexander A."/>
            <person name="An P."/>
            <person name="Anderson E."/>
            <person name="Anderson S."/>
            <person name="Arachi H."/>
            <person name="Azer M."/>
            <person name="Bachantsang P."/>
            <person name="Barry A."/>
            <person name="Bayul T."/>
            <person name="Berlin A."/>
            <person name="Bessette D."/>
            <person name="Bloom T."/>
            <person name="Bloom T."/>
            <person name="Boguslavskiy L."/>
            <person name="Bonnet C."/>
            <person name="Boukhgalter B."/>
            <person name="Bourzgui I."/>
            <person name="Brown A."/>
            <person name="Cahill P."/>
            <person name="Channer S."/>
            <person name="Cheshatsang Y."/>
            <person name="Chuda L."/>
            <person name="Citroen M."/>
            <person name="Collymore A."/>
            <person name="Cooke P."/>
            <person name="Costello M."/>
            <person name="D'Aco K."/>
            <person name="Daza R."/>
            <person name="De Haan G."/>
            <person name="DeGray S."/>
            <person name="DeMaso C."/>
            <person name="Dhargay N."/>
            <person name="Dooley K."/>
            <person name="Dooley E."/>
            <person name="Doricent M."/>
            <person name="Dorje P."/>
            <person name="Dorjee K."/>
            <person name="Dupes A."/>
            <person name="Elong R."/>
            <person name="Falk J."/>
            <person name="Farina A."/>
            <person name="Faro S."/>
            <person name="Ferguson D."/>
            <person name="Fisher S."/>
            <person name="Foley C.D."/>
            <person name="Franke A."/>
            <person name="Friedrich D."/>
            <person name="Gadbois L."/>
            <person name="Gearin G."/>
            <person name="Gearin C.R."/>
            <person name="Giannoukos G."/>
            <person name="Goode T."/>
            <person name="Graham J."/>
            <person name="Grandbois E."/>
            <person name="Grewal S."/>
            <person name="Gyaltsen K."/>
            <person name="Hafez N."/>
            <person name="Hagos B."/>
            <person name="Hall J."/>
            <person name="Henson C."/>
            <person name="Hollinger A."/>
            <person name="Honan T."/>
            <person name="Huard M.D."/>
            <person name="Hughes L."/>
            <person name="Hurhula B."/>
            <person name="Husby M.E."/>
            <person name="Kamat A."/>
            <person name="Kanga B."/>
            <person name="Kashin S."/>
            <person name="Khazanovich D."/>
            <person name="Kisner P."/>
            <person name="Lance K."/>
            <person name="Lara M."/>
            <person name="Lee W."/>
            <person name="Lennon N."/>
            <person name="Letendre F."/>
            <person name="LeVine R."/>
            <person name="Lipovsky A."/>
            <person name="Liu X."/>
            <person name="Liu J."/>
            <person name="Liu S."/>
            <person name="Lokyitsang T."/>
            <person name="Lokyitsang Y."/>
            <person name="Lubonja R."/>
            <person name="Lui A."/>
            <person name="MacDonald P."/>
            <person name="Magnisalis V."/>
            <person name="Maru K."/>
            <person name="Matthews C."/>
            <person name="McCusker W."/>
            <person name="McDonough S."/>
            <person name="Mehta T."/>
            <person name="Meldrim J."/>
            <person name="Meneus L."/>
            <person name="Mihai O."/>
            <person name="Mihalev A."/>
            <person name="Mihova T."/>
            <person name="Mittelman R."/>
            <person name="Mlenga V."/>
            <person name="Montmayeur A."/>
            <person name="Mulrain L."/>
            <person name="Navidi A."/>
            <person name="Naylor J."/>
            <person name="Negash T."/>
            <person name="Nguyen T."/>
            <person name="Nguyen N."/>
            <person name="Nicol R."/>
            <person name="Norbu C."/>
            <person name="Norbu N."/>
            <person name="Novod N."/>
            <person name="O'Neill B."/>
            <person name="Osman S."/>
            <person name="Markiewicz E."/>
            <person name="Oyono O.L."/>
            <person name="Patti C."/>
            <person name="Phunkhang P."/>
            <person name="Pierre F."/>
            <person name="Priest M."/>
            <person name="Raghuraman S."/>
            <person name="Rege F."/>
            <person name="Reyes R."/>
            <person name="Rise C."/>
            <person name="Rogov P."/>
            <person name="Ross K."/>
            <person name="Ryan E."/>
            <person name="Settipalli S."/>
            <person name="Shea T."/>
            <person name="Sherpa N."/>
            <person name="Shi L."/>
            <person name="Shih D."/>
            <person name="Sparrow T."/>
            <person name="Spaulding J."/>
            <person name="Stalker J."/>
            <person name="Stange-Thomann N."/>
            <person name="Stavropoulos S."/>
            <person name="Stone C."/>
            <person name="Strader C."/>
            <person name="Tesfaye S."/>
            <person name="Thomson T."/>
            <person name="Thoulutsang Y."/>
            <person name="Thoulutsang D."/>
            <person name="Topham K."/>
            <person name="Topping I."/>
            <person name="Tsamla T."/>
            <person name="Vassiliev H."/>
            <person name="Vo A."/>
            <person name="Wangchuk T."/>
            <person name="Wangdi T."/>
            <person name="Weiand M."/>
            <person name="Wilkinson J."/>
            <person name="Wilson A."/>
            <person name="Yadav S."/>
            <person name="Young G."/>
            <person name="Yu Q."/>
            <person name="Zembek L."/>
            <person name="Zhong D."/>
            <person name="Zimmer A."/>
            <person name="Zwirko Z."/>
            <person name="Jaffe D.B."/>
            <person name="Alvarez P."/>
            <person name="Brockman W."/>
            <person name="Butler J."/>
            <person name="Chin C."/>
            <person name="Gnerre S."/>
            <person name="MacCallum I."/>
            <person name="Graves J.A."/>
            <person name="Ponting C.P."/>
            <person name="Breen M."/>
            <person name="Samollow P.B."/>
            <person name="Lander E.S."/>
            <person name="Lindblad-Toh K."/>
        </authorList>
    </citation>
    <scope>NUCLEOTIDE SEQUENCE [LARGE SCALE GENOMIC DNA]</scope>
</reference>
<feature type="domain" description="Peptidase S1" evidence="16">
    <location>
        <begin position="310"/>
        <end position="548"/>
    </location>
</feature>
<dbReference type="PROSITE" id="PS00134">
    <property type="entry name" value="TRYPSIN_HIS"/>
    <property type="match status" value="1"/>
</dbReference>
<dbReference type="Gene3D" id="2.40.10.10">
    <property type="entry name" value="Trypsin-like serine proteases"/>
    <property type="match status" value="1"/>
</dbReference>
<keyword evidence="2" id="KW-0964">Secreted</keyword>
<dbReference type="SMART" id="SM00020">
    <property type="entry name" value="Tryp_SPc"/>
    <property type="match status" value="1"/>
</dbReference>
<feature type="disulfide bond" evidence="11">
    <location>
        <begin position="96"/>
        <end position="105"/>
    </location>
</feature>
<sequence>MTTWTSGLSILLTILVGHGALGFSFLTSLLESIDRDWTPDDYEYSAEYYDHETSSNNVTEYQDYAHWFSTEDPCQPNPCLHGGDCVIKGDNFTCDCPAPFTGVKCQTVLNPCQNNRCGKGECLIIRTPPYYKCACNHPYKGPNCSKVNSACRPNPCKNGGVCRRNRRRSKFTCSCPDGFKGKFCEIGPDDCYEGNGLNYRGKVSKTISHLTCLHWNSYLLLDEAYNIFMEDAKKHDIGEHNYCRNPDGDKSPWCFAKLDKKTVIWESCDVTPCSSSDVSESPWKPIELTVSSQMFSTCGMPEINAKIKRIYGGLKSNPGKHPWQASLRMIPPETIPTPKGHLCGGVLIDPCWVVTAAHCVMLKAKELRVVLGDQDLIKPEVSEQTFKVEKIFSHPDYYDDSEVPYNDIALLKLKPVNGHCAQETKYVKTVCLSEEPFPTGTECYISGWGKTSTGKESQHLLDANVKLISKSHCNAPDQYDNLVDDTMICAGIQGTDSCQGDSGGPLTCERDGKYYLYGVVSWGFQCGKKPGVYTLVPKFHSWIKDTIREESESFRWFLN</sequence>
<dbReference type="SMART" id="SM00179">
    <property type="entry name" value="EGF_CA"/>
    <property type="match status" value="2"/>
</dbReference>
<dbReference type="PROSITE" id="PS00135">
    <property type="entry name" value="TRYPSIN_SER"/>
    <property type="match status" value="1"/>
</dbReference>
<dbReference type="STRING" id="13616.ENSMODP00000012635"/>
<accession>F6XM86</accession>
<dbReference type="PROSITE" id="PS00022">
    <property type="entry name" value="EGF_1"/>
    <property type="match status" value="3"/>
</dbReference>
<feature type="disulfide bond" evidence="11">
    <location>
        <begin position="175"/>
        <end position="184"/>
    </location>
</feature>
<dbReference type="FunCoup" id="F6XM86">
    <property type="interactions" value="279"/>
</dbReference>
<evidence type="ECO:0000256" key="6">
    <source>
        <dbReference type="ARBA" id="ARBA00022729"/>
    </source>
</evidence>
<dbReference type="CDD" id="cd00108">
    <property type="entry name" value="KR"/>
    <property type="match status" value="1"/>
</dbReference>
<evidence type="ECO:0000259" key="16">
    <source>
        <dbReference type="PROSITE" id="PS50240"/>
    </source>
</evidence>
<evidence type="ECO:0000313" key="18">
    <source>
        <dbReference type="Proteomes" id="UP000002280"/>
    </source>
</evidence>
<evidence type="ECO:0000256" key="11">
    <source>
        <dbReference type="PROSITE-ProRule" id="PRU00076"/>
    </source>
</evidence>
<dbReference type="InterPro" id="IPR013806">
    <property type="entry name" value="Kringle-like"/>
</dbReference>
<dbReference type="GO" id="GO:0004252">
    <property type="term" value="F:serine-type endopeptidase activity"/>
    <property type="evidence" value="ECO:0000318"/>
    <property type="project" value="GO_Central"/>
</dbReference>
<dbReference type="Pfam" id="PF00051">
    <property type="entry name" value="Kringle"/>
    <property type="match status" value="1"/>
</dbReference>
<dbReference type="GeneID" id="100027563"/>
<keyword evidence="9 13" id="KW-0720">Serine protease</keyword>
<dbReference type="Gene3D" id="2.10.25.10">
    <property type="entry name" value="Laminin"/>
    <property type="match status" value="2"/>
</dbReference>
<evidence type="ECO:0000256" key="9">
    <source>
        <dbReference type="ARBA" id="ARBA00022825"/>
    </source>
</evidence>
<dbReference type="FunFam" id="2.40.10.10:FF:000069">
    <property type="entry name" value="Hyaluronan-binding protein 2"/>
    <property type="match status" value="1"/>
</dbReference>
<name>F6XM86_MONDO</name>
<feature type="domain" description="EGF-like" evidence="14">
    <location>
        <begin position="108"/>
        <end position="145"/>
    </location>
</feature>
<dbReference type="MEROPS" id="S01.033"/>
<dbReference type="GO" id="GO:0005509">
    <property type="term" value="F:calcium ion binding"/>
    <property type="evidence" value="ECO:0007669"/>
    <property type="project" value="InterPro"/>
</dbReference>
<dbReference type="CDD" id="cd00054">
    <property type="entry name" value="EGF_CA"/>
    <property type="match status" value="2"/>
</dbReference>
<feature type="domain" description="EGF-like" evidence="14">
    <location>
        <begin position="147"/>
        <end position="185"/>
    </location>
</feature>
<dbReference type="SUPFAM" id="SSF57440">
    <property type="entry name" value="Kringle-like"/>
    <property type="match status" value="1"/>
</dbReference>
<keyword evidence="6" id="KW-0732">Signal</keyword>
<dbReference type="PRINTS" id="PR00018">
    <property type="entry name" value="KRINGLE"/>
</dbReference>
<dbReference type="InterPro" id="IPR000742">
    <property type="entry name" value="EGF"/>
</dbReference>
<evidence type="ECO:0000259" key="15">
    <source>
        <dbReference type="PROSITE" id="PS50070"/>
    </source>
</evidence>
<dbReference type="SUPFAM" id="SSF50494">
    <property type="entry name" value="Trypsin-like serine proteases"/>
    <property type="match status" value="1"/>
</dbReference>
<dbReference type="FunFam" id="2.40.20.10:FF:000001">
    <property type="entry name" value="Urokinase-type plasminogen activator"/>
    <property type="match status" value="1"/>
</dbReference>
<dbReference type="CTD" id="3026"/>
<keyword evidence="4 12" id="KW-0420">Kringle</keyword>
<dbReference type="KEGG" id="mdo:100027563"/>
<dbReference type="RefSeq" id="XP_056659778.1">
    <property type="nucleotide sequence ID" value="XM_056803800.1"/>
</dbReference>
<dbReference type="RefSeq" id="XP_016283272.1">
    <property type="nucleotide sequence ID" value="XM_016427786.2"/>
</dbReference>
<feature type="disulfide bond" evidence="11">
    <location>
        <begin position="156"/>
        <end position="173"/>
    </location>
</feature>
<dbReference type="InParanoid" id="F6XM86"/>
<dbReference type="Bgee" id="ENSMODG00000010089">
    <property type="expression patterns" value="Expressed in liver and 14 other cell types or tissues"/>
</dbReference>
<proteinExistence type="predicted"/>
<dbReference type="GO" id="GO:0005615">
    <property type="term" value="C:extracellular space"/>
    <property type="evidence" value="ECO:0000318"/>
    <property type="project" value="GO_Central"/>
</dbReference>
<evidence type="ECO:0000256" key="8">
    <source>
        <dbReference type="ARBA" id="ARBA00022801"/>
    </source>
</evidence>
<dbReference type="PROSITE" id="PS50026">
    <property type="entry name" value="EGF_3"/>
    <property type="match status" value="3"/>
</dbReference>
<dbReference type="CDD" id="cd00190">
    <property type="entry name" value="Tryp_SPc"/>
    <property type="match status" value="1"/>
</dbReference>
<dbReference type="GeneTree" id="ENSGT00940000157814"/>
<dbReference type="Ensembl" id="ENSMODT00000012865.4">
    <property type="protein sequence ID" value="ENSMODP00000012635.3"/>
    <property type="gene ID" value="ENSMODG00000010089.4"/>
</dbReference>
<feature type="disulfide bond" evidence="11">
    <location>
        <begin position="135"/>
        <end position="144"/>
    </location>
</feature>
<organism evidence="17 18">
    <name type="scientific">Monodelphis domestica</name>
    <name type="common">Gray short-tailed opossum</name>
    <dbReference type="NCBI Taxonomy" id="13616"/>
    <lineage>
        <taxon>Eukaryota</taxon>
        <taxon>Metazoa</taxon>
        <taxon>Chordata</taxon>
        <taxon>Craniata</taxon>
        <taxon>Vertebrata</taxon>
        <taxon>Euteleostomi</taxon>
        <taxon>Mammalia</taxon>
        <taxon>Metatheria</taxon>
        <taxon>Didelphimorphia</taxon>
        <taxon>Didelphidae</taxon>
        <taxon>Monodelphis</taxon>
    </lineage>
</organism>
<dbReference type="PROSITE" id="PS50070">
    <property type="entry name" value="KRINGLE_2"/>
    <property type="match status" value="1"/>
</dbReference>
<dbReference type="Pfam" id="PF00089">
    <property type="entry name" value="Trypsin"/>
    <property type="match status" value="1"/>
</dbReference>
<dbReference type="Gene3D" id="2.40.20.10">
    <property type="entry name" value="Plasminogen Kringle 4"/>
    <property type="match status" value="1"/>
</dbReference>
<dbReference type="AlphaFoldDB" id="F6XM86"/>
<dbReference type="InterPro" id="IPR050127">
    <property type="entry name" value="Serine_Proteases_S1"/>
</dbReference>
<evidence type="ECO:0000256" key="13">
    <source>
        <dbReference type="RuleBase" id="RU363034"/>
    </source>
</evidence>
<dbReference type="PROSITE" id="PS50240">
    <property type="entry name" value="TRYPSIN_DOM"/>
    <property type="match status" value="1"/>
</dbReference>
<dbReference type="OrthoDB" id="9937281at2759"/>
<dbReference type="InterPro" id="IPR043504">
    <property type="entry name" value="Peptidase_S1_PA_chymotrypsin"/>
</dbReference>
<dbReference type="GO" id="GO:0006508">
    <property type="term" value="P:proteolysis"/>
    <property type="evidence" value="ECO:0000318"/>
    <property type="project" value="GO_Central"/>
</dbReference>
<dbReference type="eggNOG" id="KOG3627">
    <property type="taxonomic scope" value="Eukaryota"/>
</dbReference>
<feature type="disulfide bond" evidence="11">
    <location>
        <begin position="112"/>
        <end position="122"/>
    </location>
</feature>
<dbReference type="InterPro" id="IPR018114">
    <property type="entry name" value="TRYPSIN_HIS"/>
</dbReference>
<protein>
    <submittedName>
        <fullName evidence="17">Hyaluronan binding protein 2</fullName>
    </submittedName>
</protein>
<dbReference type="HOGENOM" id="CLU_006842_18_2_1"/>
<evidence type="ECO:0000259" key="14">
    <source>
        <dbReference type="PROSITE" id="PS50026"/>
    </source>
</evidence>
<dbReference type="FunFam" id="2.10.25.10:FF:000463">
    <property type="entry name" value="hyaluronan-binding protein 2"/>
    <property type="match status" value="1"/>
</dbReference>
<evidence type="ECO:0000256" key="7">
    <source>
        <dbReference type="ARBA" id="ARBA00022737"/>
    </source>
</evidence>
<dbReference type="InterPro" id="IPR001254">
    <property type="entry name" value="Trypsin_dom"/>
</dbReference>
<feature type="domain" description="Kringle" evidence="15">
    <location>
        <begin position="190"/>
        <end position="273"/>
    </location>
</feature>
<evidence type="ECO:0000256" key="1">
    <source>
        <dbReference type="ARBA" id="ARBA00004613"/>
    </source>
</evidence>
<dbReference type="PANTHER" id="PTHR24264:SF40">
    <property type="entry name" value="HYALURONAN-BINDING PROTEIN 2"/>
    <property type="match status" value="1"/>
</dbReference>
<dbReference type="PROSITE" id="PS00021">
    <property type="entry name" value="KRINGLE_1"/>
    <property type="match status" value="1"/>
</dbReference>
<keyword evidence="8 13" id="KW-0378">Hydrolase</keyword>
<keyword evidence="7" id="KW-0677">Repeat</keyword>
<comment type="subcellular location">
    <subcellularLocation>
        <location evidence="1">Secreted</location>
    </subcellularLocation>
</comment>
<dbReference type="FunFam" id="2.10.25.10:FF:000095">
    <property type="entry name" value="Notch, isoform B"/>
    <property type="match status" value="1"/>
</dbReference>
<dbReference type="InterPro" id="IPR001881">
    <property type="entry name" value="EGF-like_Ca-bd_dom"/>
</dbReference>
<dbReference type="eggNOG" id="KOG1217">
    <property type="taxonomic scope" value="Eukaryota"/>
</dbReference>
<dbReference type="InterPro" id="IPR038178">
    <property type="entry name" value="Kringle_sf"/>
</dbReference>
<dbReference type="InterPro" id="IPR018056">
    <property type="entry name" value="Kringle_CS"/>
</dbReference>
<dbReference type="Pfam" id="PF00008">
    <property type="entry name" value="EGF"/>
    <property type="match status" value="2"/>
</dbReference>
<keyword evidence="3 11" id="KW-0245">EGF-like domain</keyword>
<dbReference type="RefSeq" id="XP_001377824.2">
    <property type="nucleotide sequence ID" value="XM_001377787.4"/>
</dbReference>
<dbReference type="SMART" id="SM00181">
    <property type="entry name" value="EGF"/>
    <property type="match status" value="3"/>
</dbReference>
<evidence type="ECO:0000256" key="10">
    <source>
        <dbReference type="ARBA" id="ARBA00023157"/>
    </source>
</evidence>
<evidence type="ECO:0000256" key="4">
    <source>
        <dbReference type="ARBA" id="ARBA00022572"/>
    </source>
</evidence>
<keyword evidence="5 13" id="KW-0645">Protease</keyword>
<dbReference type="GO" id="GO:0007596">
    <property type="term" value="P:blood coagulation"/>
    <property type="evidence" value="ECO:0000318"/>
    <property type="project" value="GO_Central"/>
</dbReference>
<dbReference type="SMART" id="SM00130">
    <property type="entry name" value="KR"/>
    <property type="match status" value="1"/>
</dbReference>
<dbReference type="PANTHER" id="PTHR24264">
    <property type="entry name" value="TRYPSIN-RELATED"/>
    <property type="match status" value="1"/>
</dbReference>
<feature type="domain" description="EGF-like" evidence="14">
    <location>
        <begin position="70"/>
        <end position="106"/>
    </location>
</feature>
<evidence type="ECO:0000256" key="5">
    <source>
        <dbReference type="ARBA" id="ARBA00022670"/>
    </source>
</evidence>
<dbReference type="InterPro" id="IPR001314">
    <property type="entry name" value="Peptidase_S1A"/>
</dbReference>
<reference evidence="17" key="3">
    <citation type="submission" date="2025-09" db="UniProtKB">
        <authorList>
            <consortium name="Ensembl"/>
        </authorList>
    </citation>
    <scope>IDENTIFICATION</scope>
</reference>